<feature type="domain" description="FAD-dependent urate hydroxylase HpyO/Asp monooxygenase CreE-like FAD/NAD(P)-binding" evidence="1">
    <location>
        <begin position="4"/>
        <end position="159"/>
    </location>
</feature>
<reference evidence="2 3" key="1">
    <citation type="journal article" date="2007" name="Appl. Environ. Microbiol.">
        <title>Rhizobial factors required for stem nodule maturation and maintenance in Sesbania rostrata-Azorhizobium caulinodans ORS571 symbiosis.</title>
        <authorList>
            <person name="Suzuki S."/>
            <person name="Aono T."/>
            <person name="Lee KB."/>
            <person name="Suzuki T."/>
            <person name="Liu CT."/>
            <person name="Miwa H."/>
            <person name="Wakao S."/>
            <person name="Iki T."/>
            <person name="Oyaizu H."/>
        </authorList>
    </citation>
    <scope>NUCLEOTIDE SEQUENCE [LARGE SCALE GENOMIC DNA]</scope>
    <source>
        <strain evidence="3">ATCC 43989 / DSM 5975 / JCM 20966 / LMG 6465 / NBRC 14845 / NCIMB 13405 / ORS 571</strain>
    </source>
</reference>
<dbReference type="PANTHER" id="PTHR40254:SF1">
    <property type="entry name" value="BLR0577 PROTEIN"/>
    <property type="match status" value="1"/>
</dbReference>
<name>A8I778_AZOC5</name>
<evidence type="ECO:0000313" key="2">
    <source>
        <dbReference type="EMBL" id="BAF88087.1"/>
    </source>
</evidence>
<dbReference type="EMBL" id="AP009384">
    <property type="protein sequence ID" value="BAF88087.1"/>
    <property type="molecule type" value="Genomic_DNA"/>
</dbReference>
<dbReference type="InterPro" id="IPR038732">
    <property type="entry name" value="HpyO/CreE_NAD-binding"/>
</dbReference>
<reference evidence="2 3" key="3">
    <citation type="journal article" date="2008" name="BMC Genomics">
        <title>The genome of the versatile nitrogen fixer Azorhizobium caulinodans ORS571.</title>
        <authorList>
            <person name="Lee KB."/>
            <person name="Backer P.D."/>
            <person name="Aono T."/>
            <person name="Liu CT."/>
            <person name="Suzuki S."/>
            <person name="Suzuki T."/>
            <person name="Kaneko T."/>
            <person name="Yamada M."/>
            <person name="Tabata S."/>
            <person name="Kupfer D.M."/>
            <person name="Najar F.Z."/>
            <person name="Wiley G.B."/>
            <person name="Roe B."/>
            <person name="Binnewies T.T."/>
            <person name="Ussery D.W."/>
            <person name="D'Haeze W."/>
            <person name="Herder J.D."/>
            <person name="Gevers D."/>
            <person name="Vereecke D."/>
            <person name="Holsters M."/>
            <person name="Oyaizu H."/>
        </authorList>
    </citation>
    <scope>NUCLEOTIDE SEQUENCE [LARGE SCALE GENOMIC DNA]</scope>
    <source>
        <strain evidence="3">ATCC 43989 / DSM 5975 / JCM 20966 / LMG 6465 / NBRC 14845 / NCIMB 13405 / ORS 571</strain>
    </source>
</reference>
<evidence type="ECO:0000313" key="3">
    <source>
        <dbReference type="Proteomes" id="UP000000270"/>
    </source>
</evidence>
<dbReference type="eggNOG" id="COG4529">
    <property type="taxonomic scope" value="Bacteria"/>
</dbReference>
<organism evidence="2 3">
    <name type="scientific">Azorhizobium caulinodans (strain ATCC 43989 / DSM 5975 / JCM 20966 / LMG 6465 / NBRC 14845 / NCIMB 13405 / ORS 571)</name>
    <dbReference type="NCBI Taxonomy" id="438753"/>
    <lineage>
        <taxon>Bacteria</taxon>
        <taxon>Pseudomonadati</taxon>
        <taxon>Pseudomonadota</taxon>
        <taxon>Alphaproteobacteria</taxon>
        <taxon>Hyphomicrobiales</taxon>
        <taxon>Xanthobacteraceae</taxon>
        <taxon>Azorhizobium</taxon>
    </lineage>
</organism>
<dbReference type="InterPro" id="IPR052189">
    <property type="entry name" value="L-asp_N-monooxygenase_NS-form"/>
</dbReference>
<dbReference type="SUPFAM" id="SSF51905">
    <property type="entry name" value="FAD/NAD(P)-binding domain"/>
    <property type="match status" value="2"/>
</dbReference>
<reference evidence="2 3" key="6">
    <citation type="journal article" date="2011" name="Appl. Environ. Microbiol.">
        <title>Involvement of the azorhizobial chromosome partition gene (parA) in the onset of bacteroid differentiation during Sesbania rostrata stem nodule development.</title>
        <authorList>
            <person name="Liu CT."/>
            <person name="Lee KB."/>
            <person name="Wang YS."/>
            <person name="Peng MH."/>
            <person name="Lee KT."/>
            <person name="Suzuki S."/>
            <person name="Suzuki T."/>
            <person name="Oyaizu H."/>
        </authorList>
    </citation>
    <scope>NUCLEOTIDE SEQUENCE [LARGE SCALE GENOMIC DNA]</scope>
    <source>
        <strain evidence="3">ATCC 43989 / DSM 5975 / JCM 20966 / LMG 6465 / NBRC 14845 / NCIMB 13405 / ORS 571</strain>
    </source>
</reference>
<dbReference type="Pfam" id="PF13454">
    <property type="entry name" value="NAD_binding_9"/>
    <property type="match status" value="1"/>
</dbReference>
<keyword evidence="3" id="KW-1185">Reference proteome</keyword>
<dbReference type="Proteomes" id="UP000000270">
    <property type="component" value="Chromosome"/>
</dbReference>
<dbReference type="InterPro" id="IPR036188">
    <property type="entry name" value="FAD/NAD-bd_sf"/>
</dbReference>
<dbReference type="AlphaFoldDB" id="A8I778"/>
<dbReference type="Gene3D" id="3.50.50.60">
    <property type="entry name" value="FAD/NAD(P)-binding domain"/>
    <property type="match status" value="1"/>
</dbReference>
<dbReference type="KEGG" id="azc:AZC_2089"/>
<proteinExistence type="predicted"/>
<sequence length="461" mass="49666">MRIAIVGAGFSGTSLTIELLRRGPVGVEVLLLERSGLFGPGLAYSSGDPNHLLNVRASNMSALADDPGHFVRWLQAHAANQGLGATVPASGHAFAPRGLYGRYLSETLAAVEAQAAPGRTVRRLPLDIRSLEIHAEGVRLHPAGAVPLDVDAAVLAVGNFPPELPVTEGCAACDASLIIRNPWDEAALARIAPDAPVIILGSGLTMVDLVIRLDARGHRGPIRVVSRRGLIPQQHRETAPWPSFIDPEAPPQTVAALMRRVRSEVERAEASGAGWRDVIDALRPATQAIWQGFDAVERRRFLRHVRPWWDIHRHRMSPEIAARIAHHLASGRLVVEAARGVRLDARDAGLALGVRPRGSSRLEWREATYLINCSGPQSDYRRVQDPLVASLLREGVARPDPLGQGLDVTPHNAIVAADGTAHSCLFGIGPVSKGQFWEIVAVPDIRRQTAALADTLADRIA</sequence>
<reference evidence="2 3" key="5">
    <citation type="journal article" date="2010" name="Appl. Environ. Microbiol.">
        <title>phrR-like gene praR of Azorhizobium caulinodans ORS571 is essential for symbiosis with Sesbania rostrata and is involved in expression of reb genes.</title>
        <authorList>
            <person name="Akiba N."/>
            <person name="Aono T."/>
            <person name="Toyazaki H."/>
            <person name="Sato S."/>
            <person name="Oyaizu H."/>
        </authorList>
    </citation>
    <scope>NUCLEOTIDE SEQUENCE [LARGE SCALE GENOMIC DNA]</scope>
    <source>
        <strain evidence="3">ATCC 43989 / DSM 5975 / JCM 20966 / LMG 6465 / NBRC 14845 / NCIMB 13405 / ORS 571</strain>
    </source>
</reference>
<dbReference type="HOGENOM" id="CLU_020215_2_0_5"/>
<dbReference type="RefSeq" id="WP_012170616.1">
    <property type="nucleotide sequence ID" value="NC_009937.1"/>
</dbReference>
<accession>A8I778</accession>
<protein>
    <recommendedName>
        <fullName evidence="1">FAD-dependent urate hydroxylase HpyO/Asp monooxygenase CreE-like FAD/NAD(P)-binding domain-containing protein</fullName>
    </recommendedName>
</protein>
<reference evidence="3" key="2">
    <citation type="submission" date="2007-04" db="EMBL/GenBank/DDBJ databases">
        <title>Complete genome sequence of the nitrogen-fixing bacterium Azorhizobium caulinodans ORS571.</title>
        <authorList>
            <person name="Lee K.B."/>
            <person name="Backer P.D."/>
            <person name="Aono T."/>
            <person name="Liu C.T."/>
            <person name="Suzuki S."/>
            <person name="Suzuki T."/>
            <person name="Kaneko T."/>
            <person name="Yamada M."/>
            <person name="Tabata S."/>
            <person name="Kupfer D.M."/>
            <person name="Najar F.Z."/>
            <person name="Wiley G.B."/>
            <person name="Roe B."/>
            <person name="Binnewies T."/>
            <person name="Ussery D."/>
            <person name="Vereecke D."/>
            <person name="Gevers D."/>
            <person name="Holsters M."/>
            <person name="Oyaizu H."/>
        </authorList>
    </citation>
    <scope>NUCLEOTIDE SEQUENCE [LARGE SCALE GENOMIC DNA]</scope>
    <source>
        <strain evidence="3">ATCC 43989 / DSM 5975 / JCM 20966 / LMG 6465 / NBRC 14845 / NCIMB 13405 / ORS 571</strain>
    </source>
</reference>
<gene>
    <name evidence="2" type="ordered locus">AZC_2089</name>
</gene>
<dbReference type="STRING" id="438753.AZC_2089"/>
<evidence type="ECO:0000259" key="1">
    <source>
        <dbReference type="Pfam" id="PF13454"/>
    </source>
</evidence>
<reference evidence="2 3" key="4">
    <citation type="journal article" date="2009" name="Appl. Environ. Microbiol.">
        <title>Comparative genome-wide transcriptional profiling of Azorhizobium caulinodans ORS571 grown under free-living and symbiotic conditions.</title>
        <authorList>
            <person name="Tsukada S."/>
            <person name="Aono T."/>
            <person name="Akiba N."/>
            <person name="Lee KB."/>
            <person name="Liu CT."/>
            <person name="Toyazaki H."/>
            <person name="Oyaizu H."/>
        </authorList>
    </citation>
    <scope>NUCLEOTIDE SEQUENCE [LARGE SCALE GENOMIC DNA]</scope>
    <source>
        <strain evidence="3">ATCC 43989 / DSM 5975 / JCM 20966 / LMG 6465 / NBRC 14845 / NCIMB 13405 / ORS 571</strain>
    </source>
</reference>
<dbReference type="PANTHER" id="PTHR40254">
    <property type="entry name" value="BLR0577 PROTEIN"/>
    <property type="match status" value="1"/>
</dbReference>